<feature type="disulfide bond" evidence="20">
    <location>
        <begin position="172"/>
        <end position="185"/>
    </location>
</feature>
<feature type="transmembrane region" description="Helical" evidence="22">
    <location>
        <begin position="461"/>
        <end position="483"/>
    </location>
</feature>
<feature type="binding site" evidence="19">
    <location>
        <position position="633"/>
    </location>
    <ligand>
        <name>Ca(2+)</name>
        <dbReference type="ChEBI" id="CHEBI:29108"/>
        <label>2</label>
    </ligand>
</feature>
<evidence type="ECO:0000256" key="12">
    <source>
        <dbReference type="ARBA" id="ARBA00023065"/>
    </source>
</evidence>
<evidence type="ECO:0000256" key="3">
    <source>
        <dbReference type="ARBA" id="ARBA00004651"/>
    </source>
</evidence>
<evidence type="ECO:0000256" key="14">
    <source>
        <dbReference type="ARBA" id="ARBA00023157"/>
    </source>
</evidence>
<feature type="binding site" evidence="19">
    <location>
        <position position="642"/>
    </location>
    <ligand>
        <name>Ca(2+)</name>
        <dbReference type="ChEBI" id="CHEBI:29108"/>
        <label>2</label>
    </ligand>
</feature>
<evidence type="ECO:0000256" key="22">
    <source>
        <dbReference type="SAM" id="Phobius"/>
    </source>
</evidence>
<dbReference type="GO" id="GO:0005886">
    <property type="term" value="C:plasma membrane"/>
    <property type="evidence" value="ECO:0007669"/>
    <property type="project" value="UniProtKB-SubCell"/>
</dbReference>
<reference evidence="24" key="1">
    <citation type="submission" date="2022-12" db="EMBL/GenBank/DDBJ databases">
        <title>Genome assemblies of Blomia tropicalis.</title>
        <authorList>
            <person name="Cui Y."/>
        </authorList>
    </citation>
    <scope>NUCLEOTIDE SEQUENCE</scope>
    <source>
        <tissue evidence="24">Adult mites</tissue>
    </source>
</reference>
<evidence type="ECO:0000256" key="2">
    <source>
        <dbReference type="ARBA" id="ARBA00004541"/>
    </source>
</evidence>
<keyword evidence="6" id="KW-1003">Cell membrane</keyword>
<dbReference type="GO" id="GO:0031410">
    <property type="term" value="C:cytoplasmic vesicle"/>
    <property type="evidence" value="ECO:0007669"/>
    <property type="project" value="UniProtKB-SubCell"/>
</dbReference>
<feature type="binding site" evidence="19">
    <location>
        <position position="637"/>
    </location>
    <ligand>
        <name>Ca(2+)</name>
        <dbReference type="ChEBI" id="CHEBI:29108"/>
        <label>2</label>
    </ligand>
</feature>
<dbReference type="Gene3D" id="1.10.287.70">
    <property type="match status" value="1"/>
</dbReference>
<feature type="domain" description="EF-hand" evidence="23">
    <location>
        <begin position="618"/>
        <end position="653"/>
    </location>
</feature>
<keyword evidence="17 19" id="KW-0407">Ion channel</keyword>
<dbReference type="Pfam" id="PF20519">
    <property type="entry name" value="Polycystin_dom"/>
    <property type="match status" value="1"/>
</dbReference>
<keyword evidence="5" id="KW-0813">Transport</keyword>
<evidence type="ECO:0000256" key="10">
    <source>
        <dbReference type="ARBA" id="ARBA00022989"/>
    </source>
</evidence>
<comment type="caution">
    <text evidence="24">The sequence shown here is derived from an EMBL/GenBank/DDBJ whole genome shotgun (WGS) entry which is preliminary data.</text>
</comment>
<keyword evidence="10 22" id="KW-1133">Transmembrane helix</keyword>
<dbReference type="InterPro" id="IPR003915">
    <property type="entry name" value="PKD_2"/>
</dbReference>
<feature type="transmembrane region" description="Helical" evidence="22">
    <location>
        <begin position="67"/>
        <end position="86"/>
    </location>
</feature>
<feature type="binding site" evidence="19">
    <location>
        <position position="631"/>
    </location>
    <ligand>
        <name>Ca(2+)</name>
        <dbReference type="ChEBI" id="CHEBI:29108"/>
        <label>2</label>
    </ligand>
</feature>
<dbReference type="PROSITE" id="PS00018">
    <property type="entry name" value="EF_HAND_1"/>
    <property type="match status" value="1"/>
</dbReference>
<evidence type="ECO:0000256" key="6">
    <source>
        <dbReference type="ARBA" id="ARBA00022475"/>
    </source>
</evidence>
<evidence type="ECO:0000256" key="21">
    <source>
        <dbReference type="SAM" id="Coils"/>
    </source>
</evidence>
<evidence type="ECO:0000256" key="4">
    <source>
        <dbReference type="ARBA" id="ARBA00007200"/>
    </source>
</evidence>
<dbReference type="PANTHER" id="PTHR10877:SF183">
    <property type="entry name" value="AT14535P-RELATED"/>
    <property type="match status" value="1"/>
</dbReference>
<keyword evidence="25" id="KW-1185">Reference proteome</keyword>
<dbReference type="InterPro" id="IPR011992">
    <property type="entry name" value="EF-hand-dom_pair"/>
</dbReference>
<feature type="transmembrane region" description="Helical" evidence="22">
    <location>
        <begin position="313"/>
        <end position="331"/>
    </location>
</feature>
<evidence type="ECO:0000256" key="13">
    <source>
        <dbReference type="ARBA" id="ARBA00023136"/>
    </source>
</evidence>
<dbReference type="InterPro" id="IPR002048">
    <property type="entry name" value="EF_hand_dom"/>
</dbReference>
<keyword evidence="18" id="KW-0968">Cytoplasmic vesicle</keyword>
<dbReference type="FunFam" id="1.10.287.70:FF:000055">
    <property type="entry name" value="Polycystic kidney disease 2-like 1"/>
    <property type="match status" value="1"/>
</dbReference>
<keyword evidence="13 22" id="KW-0472">Membrane</keyword>
<dbReference type="OrthoDB" id="444119at2759"/>
<evidence type="ECO:0000256" key="19">
    <source>
        <dbReference type="PIRSR" id="PIRSR603915-1"/>
    </source>
</evidence>
<comment type="similarity">
    <text evidence="4">Belongs to the polycystin family.</text>
</comment>
<comment type="subcellular location">
    <subcellularLocation>
        <location evidence="3">Cell membrane</location>
        <topology evidence="3">Multi-pass membrane protein</topology>
    </subcellularLocation>
    <subcellularLocation>
        <location evidence="1">Cell projection</location>
        <location evidence="1">Cilium</location>
    </subcellularLocation>
    <subcellularLocation>
        <location evidence="2">Cytoplasmic vesicle</location>
    </subcellularLocation>
</comment>
<feature type="transmembrane region" description="Helical" evidence="22">
    <location>
        <begin position="422"/>
        <end position="441"/>
    </location>
</feature>
<evidence type="ECO:0000256" key="17">
    <source>
        <dbReference type="ARBA" id="ARBA00023303"/>
    </source>
</evidence>
<evidence type="ECO:0000256" key="11">
    <source>
        <dbReference type="ARBA" id="ARBA00023054"/>
    </source>
</evidence>
<evidence type="ECO:0000313" key="25">
    <source>
        <dbReference type="Proteomes" id="UP001142055"/>
    </source>
</evidence>
<evidence type="ECO:0000256" key="16">
    <source>
        <dbReference type="ARBA" id="ARBA00023273"/>
    </source>
</evidence>
<feature type="coiled-coil region" evidence="21">
    <location>
        <begin position="640"/>
        <end position="670"/>
    </location>
</feature>
<evidence type="ECO:0000259" key="23">
    <source>
        <dbReference type="PROSITE" id="PS50222"/>
    </source>
</evidence>
<evidence type="ECO:0000313" key="24">
    <source>
        <dbReference type="EMBL" id="KAJ6220722.1"/>
    </source>
</evidence>
<evidence type="ECO:0000256" key="5">
    <source>
        <dbReference type="ARBA" id="ARBA00022448"/>
    </source>
</evidence>
<dbReference type="GO" id="GO:0005262">
    <property type="term" value="F:calcium channel activity"/>
    <property type="evidence" value="ECO:0007669"/>
    <property type="project" value="UniProtKB-KW"/>
</dbReference>
<dbReference type="GO" id="GO:0005929">
    <property type="term" value="C:cilium"/>
    <property type="evidence" value="ECO:0007669"/>
    <property type="project" value="UniProtKB-SubCell"/>
</dbReference>
<gene>
    <name evidence="24" type="ORF">RDWZM_006534</name>
</gene>
<name>A0A9Q0MA20_BLOTA</name>
<dbReference type="InterPro" id="IPR013122">
    <property type="entry name" value="PKD1_2_channel"/>
</dbReference>
<dbReference type="PANTHER" id="PTHR10877">
    <property type="entry name" value="POLYCYSTIN FAMILY MEMBER"/>
    <property type="match status" value="1"/>
</dbReference>
<evidence type="ECO:0000256" key="20">
    <source>
        <dbReference type="PIRSR" id="PIRSR603915-2"/>
    </source>
</evidence>
<evidence type="ECO:0000256" key="1">
    <source>
        <dbReference type="ARBA" id="ARBA00004138"/>
    </source>
</evidence>
<keyword evidence="14" id="KW-1015">Disulfide bond</keyword>
<dbReference type="PRINTS" id="PR01433">
    <property type="entry name" value="POLYCYSTIN2"/>
</dbReference>
<organism evidence="24 25">
    <name type="scientific">Blomia tropicalis</name>
    <name type="common">Mite</name>
    <dbReference type="NCBI Taxonomy" id="40697"/>
    <lineage>
        <taxon>Eukaryota</taxon>
        <taxon>Metazoa</taxon>
        <taxon>Ecdysozoa</taxon>
        <taxon>Arthropoda</taxon>
        <taxon>Chelicerata</taxon>
        <taxon>Arachnida</taxon>
        <taxon>Acari</taxon>
        <taxon>Acariformes</taxon>
        <taxon>Sarcoptiformes</taxon>
        <taxon>Astigmata</taxon>
        <taxon>Glycyphagoidea</taxon>
        <taxon>Echimyopodidae</taxon>
        <taxon>Blomia</taxon>
    </lineage>
</organism>
<dbReference type="SUPFAM" id="SSF47473">
    <property type="entry name" value="EF-hand"/>
    <property type="match status" value="1"/>
</dbReference>
<feature type="transmembrane region" description="Helical" evidence="22">
    <location>
        <begin position="351"/>
        <end position="371"/>
    </location>
</feature>
<dbReference type="Proteomes" id="UP001142055">
    <property type="component" value="Chromosome 2"/>
</dbReference>
<evidence type="ECO:0000256" key="9">
    <source>
        <dbReference type="ARBA" id="ARBA00022837"/>
    </source>
</evidence>
<keyword evidence="19" id="KW-0109">Calcium transport</keyword>
<dbReference type="GO" id="GO:0005509">
    <property type="term" value="F:calcium ion binding"/>
    <property type="evidence" value="ECO:0007669"/>
    <property type="project" value="InterPro"/>
</dbReference>
<dbReference type="OMA" id="MVDFWKF"/>
<proteinExistence type="inferred from homology"/>
<dbReference type="InterPro" id="IPR018247">
    <property type="entry name" value="EF_Hand_1_Ca_BS"/>
</dbReference>
<keyword evidence="15" id="KW-0325">Glycoprotein</keyword>
<keyword evidence="9 19" id="KW-0106">Calcium</keyword>
<evidence type="ECO:0000256" key="18">
    <source>
        <dbReference type="ARBA" id="ARBA00023329"/>
    </source>
</evidence>
<feature type="transmembrane region" description="Helical" evidence="22">
    <location>
        <begin position="523"/>
        <end position="544"/>
    </location>
</feature>
<sequence>MYPIKEPKPIDAESISNVSSTDGIFPAGKQSKWDHLQNSLGNFWITKQILPKDADKVSVIKTTLRELLTYLAFLMTITYITFSMMNPTMYFQTKVMSDLFLEKTDVNGVSFKTASQMDHFWNFVEGPLVDGLYWDKWPNNKTMEDPLHSILYENYLLGSPRMRQIRVRNDSCEIHKDFQRAIFSCYSTYSKMFEDREHIHEKNQTEFIWQEIKSFAKNDVWGKLSTYSGDGGYIVNLSLNKTRALRKVEMLKNSLWIDRGTRAVIIDFTTYNPNINLYVVTKLIAEFPATGGMFTSWQFRTLNLLENASDAPIALYFCFFLFILFIIYYTIEELIEIQTLGFVPYLQSTGWNYLDLFTILISIALVFFLFYRKYIITKIFNEASMSGEISSYGQHMNNENSTVTLQIDTYKFDTLGFWSAQFSNVLAVLSFVAWVKIFKYISFNKTMSQLSSTLSRCAKDIAGFGVMFFIVFFAFAQLGYLLFGTQVRDYSSFGKSVFTLLRLILGDFDFQALEAANRVLGPIFFLSYIFFVFFVLMNMFLAIINDTYAEVKSELSNENDDFALMDYFKGVSNQLLTKLGAQKEQIEGIQAAIKESGFDGTRRISFATVRQELKKRNLSDLEIEVLFSKYDMDQNRELDGEELQAMIDDLEGKKVQIEKQMEENKAKQDEDSVVTGNNVPTGLHGRHGMPAGIGNDYIKMARRVDRMEYVLSTISTKIDNALSGKLIAPTTGAMVASGN</sequence>
<dbReference type="GO" id="GO:0050982">
    <property type="term" value="P:detection of mechanical stimulus"/>
    <property type="evidence" value="ECO:0007669"/>
    <property type="project" value="TreeGrafter"/>
</dbReference>
<keyword evidence="19" id="KW-0479">Metal-binding</keyword>
<dbReference type="InterPro" id="IPR051223">
    <property type="entry name" value="Polycystin"/>
</dbReference>
<protein>
    <recommendedName>
        <fullName evidence="23">EF-hand domain-containing protein</fullName>
    </recommendedName>
</protein>
<dbReference type="PROSITE" id="PS50222">
    <property type="entry name" value="EF_HAND_2"/>
    <property type="match status" value="1"/>
</dbReference>
<accession>A0A9Q0MA20</accession>
<dbReference type="InterPro" id="IPR046791">
    <property type="entry name" value="Polycystin_dom"/>
</dbReference>
<dbReference type="EMBL" id="JAPWDV010000002">
    <property type="protein sequence ID" value="KAJ6220722.1"/>
    <property type="molecule type" value="Genomic_DNA"/>
</dbReference>
<evidence type="ECO:0000256" key="7">
    <source>
        <dbReference type="ARBA" id="ARBA00022673"/>
    </source>
</evidence>
<evidence type="ECO:0000256" key="8">
    <source>
        <dbReference type="ARBA" id="ARBA00022692"/>
    </source>
</evidence>
<dbReference type="Pfam" id="PF08016">
    <property type="entry name" value="PKD_channel"/>
    <property type="match status" value="1"/>
</dbReference>
<dbReference type="Gene3D" id="1.10.238.10">
    <property type="entry name" value="EF-hand"/>
    <property type="match status" value="1"/>
</dbReference>
<keyword evidence="8 22" id="KW-0812">Transmembrane</keyword>
<evidence type="ECO:0000256" key="15">
    <source>
        <dbReference type="ARBA" id="ARBA00023180"/>
    </source>
</evidence>
<keyword evidence="12 19" id="KW-0406">Ion transport</keyword>
<keyword evidence="16" id="KW-0966">Cell projection</keyword>
<dbReference type="AlphaFoldDB" id="A0A9Q0MA20"/>
<keyword evidence="7 19" id="KW-0107">Calcium channel</keyword>
<keyword evidence="11 21" id="KW-0175">Coiled coil</keyword>